<accession>A0A7Z7N374</accession>
<dbReference type="EMBL" id="OCSU01000002">
    <property type="protein sequence ID" value="SOE80561.1"/>
    <property type="molecule type" value="Genomic_DNA"/>
</dbReference>
<reference evidence="1 2" key="1">
    <citation type="submission" date="2017-09" db="EMBL/GenBank/DDBJ databases">
        <authorList>
            <person name="Varghese N."/>
            <person name="Submissions S."/>
        </authorList>
    </citation>
    <scope>NUCLEOTIDE SEQUENCE [LARGE SCALE GENOMIC DNA]</scope>
    <source>
        <strain evidence="1 2">OK806</strain>
    </source>
</reference>
<sequence>MRAPSDTWASVENEEVNAMRKLFCVGAAGALLLAGCVGTPSLSGTRGAPSFSALQEMCGSAAADYGPDAQDVYSTFFDAYVAFKRNGLSKERFCAFQSAIAERHAAYAANPGPQAQNAWASFFLDQRAQALSWRAAVDPTLRAG</sequence>
<keyword evidence="2" id="KW-1185">Reference proteome</keyword>
<comment type="caution">
    <text evidence="1">The sequence shown here is derived from an EMBL/GenBank/DDBJ whole genome shotgun (WGS) entry which is preliminary data.</text>
</comment>
<dbReference type="AlphaFoldDB" id="A0A7Z7N374"/>
<dbReference type="Proteomes" id="UP000219522">
    <property type="component" value="Unassembled WGS sequence"/>
</dbReference>
<proteinExistence type="predicted"/>
<name>A0A7Z7N374_9BURK</name>
<gene>
    <name evidence="1" type="ORF">SAMN05446927_3789</name>
</gene>
<evidence type="ECO:0000313" key="1">
    <source>
        <dbReference type="EMBL" id="SOE80561.1"/>
    </source>
</evidence>
<organism evidence="1 2">
    <name type="scientific">Caballeronia arationis</name>
    <dbReference type="NCBI Taxonomy" id="1777142"/>
    <lineage>
        <taxon>Bacteria</taxon>
        <taxon>Pseudomonadati</taxon>
        <taxon>Pseudomonadota</taxon>
        <taxon>Betaproteobacteria</taxon>
        <taxon>Burkholderiales</taxon>
        <taxon>Burkholderiaceae</taxon>
        <taxon>Caballeronia</taxon>
    </lineage>
</organism>
<evidence type="ECO:0000313" key="2">
    <source>
        <dbReference type="Proteomes" id="UP000219522"/>
    </source>
</evidence>
<protein>
    <submittedName>
        <fullName evidence="1">Uncharacterized protein</fullName>
    </submittedName>
</protein>